<evidence type="ECO:0000256" key="4">
    <source>
        <dbReference type="ARBA" id="ARBA00022801"/>
    </source>
</evidence>
<dbReference type="Gene3D" id="3.40.50.410">
    <property type="entry name" value="von Willebrand factor, type A domain"/>
    <property type="match status" value="1"/>
</dbReference>
<dbReference type="InterPro" id="IPR005161">
    <property type="entry name" value="Ku_N"/>
</dbReference>
<evidence type="ECO:0000256" key="2">
    <source>
        <dbReference type="ARBA" id="ARBA00022741"/>
    </source>
</evidence>
<dbReference type="InterPro" id="IPR016194">
    <property type="entry name" value="SPOC-like_C_dom_sf"/>
</dbReference>
<evidence type="ECO:0000256" key="7">
    <source>
        <dbReference type="ARBA" id="ARBA00023125"/>
    </source>
</evidence>
<dbReference type="GO" id="GO:0043564">
    <property type="term" value="C:Ku70:Ku80 complex"/>
    <property type="evidence" value="ECO:0007669"/>
    <property type="project" value="InterPro"/>
</dbReference>
<dbReference type="GO" id="GO:0003690">
    <property type="term" value="F:double-stranded DNA binding"/>
    <property type="evidence" value="ECO:0007669"/>
    <property type="project" value="TreeGrafter"/>
</dbReference>
<proteinExistence type="predicted"/>
<dbReference type="InterPro" id="IPR027388">
    <property type="entry name" value="Ku70_bridge/pillars_dom_sf"/>
</dbReference>
<feature type="region of interest" description="Disordered" evidence="11">
    <location>
        <begin position="637"/>
        <end position="670"/>
    </location>
</feature>
<dbReference type="InterPro" id="IPR036465">
    <property type="entry name" value="vWFA_dom_sf"/>
</dbReference>
<keyword evidence="4" id="KW-0378">Hydrolase</keyword>
<dbReference type="EMBL" id="HBFX01004136">
    <property type="protein sequence ID" value="CAD8948101.1"/>
    <property type="molecule type" value="Transcribed_RNA"/>
</dbReference>
<dbReference type="SUPFAM" id="SSF100939">
    <property type="entry name" value="SPOC domain-like"/>
    <property type="match status" value="1"/>
</dbReference>
<dbReference type="GO" id="GO:0042162">
    <property type="term" value="F:telomeric DNA binding"/>
    <property type="evidence" value="ECO:0007669"/>
    <property type="project" value="InterPro"/>
</dbReference>
<keyword evidence="10" id="KW-0539">Nucleus</keyword>
<comment type="subcellular location">
    <subcellularLocation>
        <location evidence="1">Nucleus</location>
    </subcellularLocation>
</comment>
<dbReference type="Gene3D" id="4.10.970.10">
    <property type="entry name" value="Ku70, bridge and pillars"/>
    <property type="match status" value="1"/>
</dbReference>
<dbReference type="PANTHER" id="PTHR12604:SF2">
    <property type="entry name" value="X-RAY REPAIR CROSS-COMPLEMENTING PROTEIN 6"/>
    <property type="match status" value="1"/>
</dbReference>
<dbReference type="InterPro" id="IPR006164">
    <property type="entry name" value="DNA_bd_Ku70/Ku80"/>
</dbReference>
<gene>
    <name evidence="13" type="ORF">HAND00432_LOCUS2619</name>
</gene>
<keyword evidence="7" id="KW-0238">DNA-binding</keyword>
<keyword evidence="3" id="KW-0227">DNA damage</keyword>
<sequence length="716" mass="79977">MDRNDYDDDFEVDSDEDEGDDEEGGADIERPRNRPSLLCFLVDASKLMIDTHPFTKDERDDQKSYSIRSDVRSYYGLAMSALSNACREQVKKGLADQVGVILFNCDSGDAKDSQGVYCLREIKPLDCGFITMIDRHGKEGTYTQDSSLKAIDLKPSDGVCPQKDKGDTPSYQCHLLTALQEARDMFGKVAGKATEMRKTICVLTCSDDPLGGAVKSQVRLLRKKALLGKCHDIKDFNIHIDVYPLQHDVTLDGFPPDSDGPAPPATRDVFRAGIIFKQLLTLSEVPFDTEAGKEVANKCIQCNDDLECAGKKVLQRVEEMLCDRHVGQLQDDIEARILMMRSLGSMRWILEWGCEDMRIGLKVYSLTSTSRSYKSTMVTARLREKVQMVKEKLDAEGNILDNRETKNFKRALKEPYAGSDNIILDQAKGDTYSVSIERGIRLLGFRKRVDVVRPELNLKPSQVMLPAEDDVEGSKVAFAALWEEMLRADLVAVCVAKMRAVGEPRMVALVPQRREANSSGVCIAPDCLWVVTLPYRDDFRIVPPKVLPSAAVPPSDAVEAARRVINGMQVSVDPHPSDFPNPDHARYVATLESLSLNTFKNQEDIERADKALETLPFSDKIHYKVVSWKASVDADFDEHFSNPPKKRAREPSSSAPKEKKAKKDPGSLPVFETMDDVLSAKLDTLRDYCRAKDIRVSGSKGDTQKRVADHWLANNA</sequence>
<evidence type="ECO:0000256" key="1">
    <source>
        <dbReference type="ARBA" id="ARBA00004123"/>
    </source>
</evidence>
<dbReference type="GO" id="GO:0016787">
    <property type="term" value="F:hydrolase activity"/>
    <property type="evidence" value="ECO:0007669"/>
    <property type="project" value="UniProtKB-KW"/>
</dbReference>
<evidence type="ECO:0000256" key="11">
    <source>
        <dbReference type="SAM" id="MobiDB-lite"/>
    </source>
</evidence>
<evidence type="ECO:0000256" key="3">
    <source>
        <dbReference type="ARBA" id="ARBA00022763"/>
    </source>
</evidence>
<dbReference type="InterPro" id="IPR006165">
    <property type="entry name" value="Ku70"/>
</dbReference>
<dbReference type="Pfam" id="PF02735">
    <property type="entry name" value="Ku"/>
    <property type="match status" value="1"/>
</dbReference>
<dbReference type="GO" id="GO:0005524">
    <property type="term" value="F:ATP binding"/>
    <property type="evidence" value="ECO:0007669"/>
    <property type="project" value="UniProtKB-KW"/>
</dbReference>
<dbReference type="PIRSF" id="PIRSF003033">
    <property type="entry name" value="Ku70"/>
    <property type="match status" value="1"/>
</dbReference>
<evidence type="ECO:0000256" key="10">
    <source>
        <dbReference type="ARBA" id="ARBA00023242"/>
    </source>
</evidence>
<dbReference type="SMART" id="SM00559">
    <property type="entry name" value="Ku78"/>
    <property type="match status" value="1"/>
</dbReference>
<feature type="region of interest" description="Disordered" evidence="11">
    <location>
        <begin position="1"/>
        <end position="31"/>
    </location>
</feature>
<keyword evidence="5" id="KW-0347">Helicase</keyword>
<dbReference type="GO" id="GO:0000723">
    <property type="term" value="P:telomere maintenance"/>
    <property type="evidence" value="ECO:0007669"/>
    <property type="project" value="InterPro"/>
</dbReference>
<keyword evidence="2" id="KW-0547">Nucleotide-binding</keyword>
<evidence type="ECO:0000259" key="12">
    <source>
        <dbReference type="SMART" id="SM00559"/>
    </source>
</evidence>
<dbReference type="Gene3D" id="2.40.290.10">
    <property type="match status" value="1"/>
</dbReference>
<feature type="domain" description="Ku" evidence="12">
    <location>
        <begin position="397"/>
        <end position="551"/>
    </location>
</feature>
<name>A0A6U2E4Q5_HEMAN</name>
<dbReference type="GO" id="GO:0006303">
    <property type="term" value="P:double-strand break repair via nonhomologous end joining"/>
    <property type="evidence" value="ECO:0007669"/>
    <property type="project" value="InterPro"/>
</dbReference>
<evidence type="ECO:0000256" key="6">
    <source>
        <dbReference type="ARBA" id="ARBA00022840"/>
    </source>
</evidence>
<dbReference type="SUPFAM" id="SSF53300">
    <property type="entry name" value="vWA-like"/>
    <property type="match status" value="1"/>
</dbReference>
<dbReference type="GO" id="GO:0004386">
    <property type="term" value="F:helicase activity"/>
    <property type="evidence" value="ECO:0007669"/>
    <property type="project" value="UniProtKB-KW"/>
</dbReference>
<feature type="compositionally biased region" description="Acidic residues" evidence="11">
    <location>
        <begin position="1"/>
        <end position="26"/>
    </location>
</feature>
<evidence type="ECO:0000256" key="9">
    <source>
        <dbReference type="ARBA" id="ARBA00023204"/>
    </source>
</evidence>
<dbReference type="AlphaFoldDB" id="A0A6U2E4Q5"/>
<feature type="compositionally biased region" description="Basic and acidic residues" evidence="11">
    <location>
        <begin position="656"/>
        <end position="665"/>
    </location>
</feature>
<dbReference type="Gene3D" id="1.10.1600.10">
    <property type="match status" value="1"/>
</dbReference>
<keyword evidence="6" id="KW-0067">ATP-binding</keyword>
<reference evidence="13" key="1">
    <citation type="submission" date="2021-01" db="EMBL/GenBank/DDBJ databases">
        <authorList>
            <person name="Corre E."/>
            <person name="Pelletier E."/>
            <person name="Niang G."/>
            <person name="Scheremetjew M."/>
            <person name="Finn R."/>
            <person name="Kale V."/>
            <person name="Holt S."/>
            <person name="Cochrane G."/>
            <person name="Meng A."/>
            <person name="Brown T."/>
            <person name="Cohen L."/>
        </authorList>
    </citation>
    <scope>NUCLEOTIDE SEQUENCE</scope>
    <source>
        <strain evidence="13">CCMP644</strain>
    </source>
</reference>
<evidence type="ECO:0000256" key="8">
    <source>
        <dbReference type="ARBA" id="ARBA00023172"/>
    </source>
</evidence>
<dbReference type="PANTHER" id="PTHR12604">
    <property type="entry name" value="KU AUTOANTIGEN DNA HELICASE"/>
    <property type="match status" value="1"/>
</dbReference>
<organism evidence="13">
    <name type="scientific">Hemiselmis andersenii</name>
    <name type="common">Cryptophyte alga</name>
    <dbReference type="NCBI Taxonomy" id="464988"/>
    <lineage>
        <taxon>Eukaryota</taxon>
        <taxon>Cryptophyceae</taxon>
        <taxon>Cryptomonadales</taxon>
        <taxon>Hemiselmidaceae</taxon>
        <taxon>Hemiselmis</taxon>
    </lineage>
</organism>
<evidence type="ECO:0000313" key="13">
    <source>
        <dbReference type="EMBL" id="CAD8948101.1"/>
    </source>
</evidence>
<evidence type="ECO:0000256" key="5">
    <source>
        <dbReference type="ARBA" id="ARBA00022806"/>
    </source>
</evidence>
<protein>
    <recommendedName>
        <fullName evidence="12">Ku domain-containing protein</fullName>
    </recommendedName>
</protein>
<keyword evidence="8" id="KW-0233">DNA recombination</keyword>
<accession>A0A6U2E4Q5</accession>
<dbReference type="Pfam" id="PF03731">
    <property type="entry name" value="Ku_N"/>
    <property type="match status" value="1"/>
</dbReference>
<keyword evidence="9" id="KW-0234">DNA repair</keyword>
<dbReference type="GO" id="GO:0003684">
    <property type="term" value="F:damaged DNA binding"/>
    <property type="evidence" value="ECO:0007669"/>
    <property type="project" value="InterPro"/>
</dbReference>
<dbReference type="GO" id="GO:0006310">
    <property type="term" value="P:DNA recombination"/>
    <property type="evidence" value="ECO:0007669"/>
    <property type="project" value="UniProtKB-KW"/>
</dbReference>